<comment type="caution">
    <text evidence="5">The sequence shown here is derived from an EMBL/GenBank/DDBJ whole genome shotgun (WGS) entry which is preliminary data.</text>
</comment>
<evidence type="ECO:0000256" key="3">
    <source>
        <dbReference type="SAM" id="MobiDB-lite"/>
    </source>
</evidence>
<dbReference type="InterPro" id="IPR002110">
    <property type="entry name" value="Ankyrin_rpt"/>
</dbReference>
<feature type="repeat" description="ANK" evidence="2">
    <location>
        <begin position="950"/>
        <end position="979"/>
    </location>
</feature>
<dbReference type="PANTHER" id="PTHR10039:SF16">
    <property type="entry name" value="GPI INOSITOL-DEACYLASE"/>
    <property type="match status" value="1"/>
</dbReference>
<dbReference type="Pfam" id="PF12796">
    <property type="entry name" value="Ank_2"/>
    <property type="match status" value="2"/>
</dbReference>
<feature type="repeat" description="ANK" evidence="2">
    <location>
        <begin position="980"/>
        <end position="1012"/>
    </location>
</feature>
<dbReference type="AlphaFoldDB" id="A0AAD7BC62"/>
<keyword evidence="6" id="KW-1185">Reference proteome</keyword>
<feature type="repeat" description="ANK" evidence="2">
    <location>
        <begin position="881"/>
        <end position="913"/>
    </location>
</feature>
<evidence type="ECO:0000313" key="6">
    <source>
        <dbReference type="Proteomes" id="UP001221142"/>
    </source>
</evidence>
<dbReference type="Gene3D" id="1.25.40.20">
    <property type="entry name" value="Ankyrin repeat-containing domain"/>
    <property type="match status" value="1"/>
</dbReference>
<proteinExistence type="predicted"/>
<evidence type="ECO:0000256" key="1">
    <source>
        <dbReference type="ARBA" id="ARBA00022737"/>
    </source>
</evidence>
<dbReference type="InterPro" id="IPR036770">
    <property type="entry name" value="Ankyrin_rpt-contain_sf"/>
</dbReference>
<gene>
    <name evidence="5" type="ORF">FB45DRAFT_1008014</name>
</gene>
<keyword evidence="1" id="KW-0677">Repeat</keyword>
<evidence type="ECO:0000259" key="4">
    <source>
        <dbReference type="Pfam" id="PF24883"/>
    </source>
</evidence>
<keyword evidence="2" id="KW-0040">ANK repeat</keyword>
<evidence type="ECO:0000256" key="2">
    <source>
        <dbReference type="PROSITE-ProRule" id="PRU00023"/>
    </source>
</evidence>
<dbReference type="PANTHER" id="PTHR10039">
    <property type="entry name" value="AMELOGENIN"/>
    <property type="match status" value="1"/>
</dbReference>
<dbReference type="Pfam" id="PF24883">
    <property type="entry name" value="NPHP3_N"/>
    <property type="match status" value="1"/>
</dbReference>
<sequence>MPLFNSSSGFTIQGGNFIEIGGAMNIHNNQSTLGRHSDNFVSGLPRLLATGQHLSDSQNTGSREPLPEAHTSTATRPSGHFRRGNPRSAADMDARPPSTLPWELSQSQKRLKIRGGTFIGGDINYIQYPTSVSAHRSTARRPPQDYPDVLRDWIHCRSPTRIAESPPTPEDPLSSSRRDKLVNTLMVAVVNQVESTIPISAILAPAATLLMDIFIFSQETQDNKKRWDLFVDSITNLTGDLCAVFLCADITKHSKLVRCLQAHLGQYSLLIERGRKLLDRYKDHESLLYWSTSDFINIRQDASALDIRFKEHRLVNLTLNGVLKPHEPGHADDAHLLFLSKKLEEWLQSPPDMKQKQHDTEKLWKEGTGGWFLEGSAFMEWLSYAGSIWIEGQTIFLQTLNEKSSCWWADTPPTPVGFFYFDVRSKEAQSVEIALRRIILQLSAYFPHPYESLNNHHDLSNGQKLPSYQDLYAILQKLLHRLGRTYIILDALDECASDELDQLVDLILMLRAWTETPLHLLITSQPRRAFTDAFQGINCIPIEINDTQRDITVFLSSEFMTNSKLDLWRQHAKQIVDQITHKSRGMFRLAACLLVEFSHCTWEDELEKTLTSLPDDLFAVYDRFLQKVRPKDWRYVEAIFCWLMFSGEPLTLEQLADAIAFDFSDHNQYIYKPNRRGANREAILAWLEGLVILNMHSHQRRVSLAHASVRDYLMSRHFANRFRCDLHETISHTFISTTCISYLLYFEKHQLATLAIFNYPLAEYAAFYWCHHLLRSHNRTRLLPSAMRLLEPGSQQYDTLVRLHKYSPYNKGGSSWTQSPLHLCCREGFLEAAQALINDPSISGNAIQPSTLWIAAWRGFTEIAQLLINKGVDINAPGGDLGGTALSAASRSGQTDTLRTLLLHGADPNLTGGAYGSPLIAAAHHNHYQTVHLLLKNGASINLCAGPYGNALTAASVENHAEVVQLLLNSGADPNLVDDRQGIPLCAAANLGHLEIVELLVTHGADVNRVDGRYGSPLEATLVPSEIVLVSWRSPTQPETATSKKISVLRYLLDHGADTKGLSSRALEHARSNSQIVALLEKKGIVLDRTATPRESFPLVRTGPLNQTMGRWLTQPYPLHSVPPGQNLVQIRITLPKDEPKRGAVERLPHCHRPTITQLELSRMILNNPGFVGVPELFGPGSRIDVARLTHLALGISGLQPFLPKIDLFPKTIQSLELHVGLNEQVSSDVLKAENLPSLAHISIRDTRGL</sequence>
<dbReference type="EMBL" id="JARKIF010000022">
    <property type="protein sequence ID" value="KAJ7616537.1"/>
    <property type="molecule type" value="Genomic_DNA"/>
</dbReference>
<evidence type="ECO:0000313" key="5">
    <source>
        <dbReference type="EMBL" id="KAJ7616537.1"/>
    </source>
</evidence>
<dbReference type="InterPro" id="IPR027417">
    <property type="entry name" value="P-loop_NTPase"/>
</dbReference>
<dbReference type="PROSITE" id="PS50088">
    <property type="entry name" value="ANK_REPEAT"/>
    <property type="match status" value="4"/>
</dbReference>
<feature type="compositionally biased region" description="Polar residues" evidence="3">
    <location>
        <begin position="53"/>
        <end position="62"/>
    </location>
</feature>
<accession>A0AAD7BC62</accession>
<dbReference type="PROSITE" id="PS50297">
    <property type="entry name" value="ANK_REP_REGION"/>
    <property type="match status" value="4"/>
</dbReference>
<dbReference type="InterPro" id="IPR056884">
    <property type="entry name" value="NPHP3-like_N"/>
</dbReference>
<protein>
    <recommendedName>
        <fullName evidence="4">Nephrocystin 3-like N-terminal domain-containing protein</fullName>
    </recommendedName>
</protein>
<feature type="domain" description="Nephrocystin 3-like N-terminal" evidence="4">
    <location>
        <begin position="367"/>
        <end position="524"/>
    </location>
</feature>
<name>A0AAD7BC62_9AGAR</name>
<feature type="region of interest" description="Disordered" evidence="3">
    <location>
        <begin position="53"/>
        <end position="106"/>
    </location>
</feature>
<dbReference type="SUPFAM" id="SSF52540">
    <property type="entry name" value="P-loop containing nucleoside triphosphate hydrolases"/>
    <property type="match status" value="1"/>
</dbReference>
<dbReference type="SMART" id="SM00248">
    <property type="entry name" value="ANK"/>
    <property type="match status" value="6"/>
</dbReference>
<dbReference type="Proteomes" id="UP001221142">
    <property type="component" value="Unassembled WGS sequence"/>
</dbReference>
<reference evidence="5" key="1">
    <citation type="submission" date="2023-03" db="EMBL/GenBank/DDBJ databases">
        <title>Massive genome expansion in bonnet fungi (Mycena s.s.) driven by repeated elements and novel gene families across ecological guilds.</title>
        <authorList>
            <consortium name="Lawrence Berkeley National Laboratory"/>
            <person name="Harder C.B."/>
            <person name="Miyauchi S."/>
            <person name="Viragh M."/>
            <person name="Kuo A."/>
            <person name="Thoen E."/>
            <person name="Andreopoulos B."/>
            <person name="Lu D."/>
            <person name="Skrede I."/>
            <person name="Drula E."/>
            <person name="Henrissat B."/>
            <person name="Morin E."/>
            <person name="Kohler A."/>
            <person name="Barry K."/>
            <person name="LaButti K."/>
            <person name="Morin E."/>
            <person name="Salamov A."/>
            <person name="Lipzen A."/>
            <person name="Mereny Z."/>
            <person name="Hegedus B."/>
            <person name="Baldrian P."/>
            <person name="Stursova M."/>
            <person name="Weitz H."/>
            <person name="Taylor A."/>
            <person name="Grigoriev I.V."/>
            <person name="Nagy L.G."/>
            <person name="Martin F."/>
            <person name="Kauserud H."/>
        </authorList>
    </citation>
    <scope>NUCLEOTIDE SEQUENCE</scope>
    <source>
        <strain evidence="5">9284</strain>
    </source>
</reference>
<feature type="repeat" description="ANK" evidence="2">
    <location>
        <begin position="914"/>
        <end position="946"/>
    </location>
</feature>
<organism evidence="5 6">
    <name type="scientific">Roridomyces roridus</name>
    <dbReference type="NCBI Taxonomy" id="1738132"/>
    <lineage>
        <taxon>Eukaryota</taxon>
        <taxon>Fungi</taxon>
        <taxon>Dikarya</taxon>
        <taxon>Basidiomycota</taxon>
        <taxon>Agaricomycotina</taxon>
        <taxon>Agaricomycetes</taxon>
        <taxon>Agaricomycetidae</taxon>
        <taxon>Agaricales</taxon>
        <taxon>Marasmiineae</taxon>
        <taxon>Mycenaceae</taxon>
        <taxon>Roridomyces</taxon>
    </lineage>
</organism>
<dbReference type="SUPFAM" id="SSF48403">
    <property type="entry name" value="Ankyrin repeat"/>
    <property type="match status" value="1"/>
</dbReference>